<keyword evidence="7 13" id="KW-0862">Zinc</keyword>
<dbReference type="PROSITE" id="PS50015">
    <property type="entry name" value="SAP_B"/>
    <property type="match status" value="1"/>
</dbReference>
<evidence type="ECO:0000256" key="4">
    <source>
        <dbReference type="ARBA" id="ARBA00022723"/>
    </source>
</evidence>
<feature type="disulfide bond" evidence="14">
    <location>
        <begin position="568"/>
        <end position="581"/>
    </location>
</feature>
<proteinExistence type="inferred from homology"/>
<dbReference type="EMBL" id="JACVVK020000376">
    <property type="protein sequence ID" value="KAK7476424.1"/>
    <property type="molecule type" value="Genomic_DNA"/>
</dbReference>
<dbReference type="GO" id="GO:0046513">
    <property type="term" value="P:ceramide biosynthetic process"/>
    <property type="evidence" value="ECO:0007669"/>
    <property type="project" value="UniProtKB-ARBA"/>
</dbReference>
<dbReference type="InterPro" id="IPR011160">
    <property type="entry name" value="Sphingomy_PDE"/>
</dbReference>
<feature type="disulfide bond" evidence="14">
    <location>
        <begin position="129"/>
        <end position="140"/>
    </location>
</feature>
<dbReference type="Gene3D" id="3.60.21.10">
    <property type="match status" value="1"/>
</dbReference>
<name>A0ABD0JNR9_9CAEN</name>
<evidence type="ECO:0000256" key="14">
    <source>
        <dbReference type="PIRSR" id="PIRSR000948-2"/>
    </source>
</evidence>
<evidence type="ECO:0000256" key="3">
    <source>
        <dbReference type="ARBA" id="ARBA00022525"/>
    </source>
</evidence>
<keyword evidence="4 13" id="KW-0479">Metal-binding</keyword>
<keyword evidence="3" id="KW-0964">Secreted</keyword>
<evidence type="ECO:0000256" key="9">
    <source>
        <dbReference type="ARBA" id="ARBA00023180"/>
    </source>
</evidence>
<feature type="disulfide bond" evidence="14">
    <location>
        <begin position="237"/>
        <end position="261"/>
    </location>
</feature>
<dbReference type="InterPro" id="IPR029052">
    <property type="entry name" value="Metallo-depent_PP-like"/>
</dbReference>
<gene>
    <name evidence="17" type="ORF">BaRGS_00032349</name>
</gene>
<feature type="disulfide bond" evidence="14">
    <location>
        <begin position="101"/>
        <end position="166"/>
    </location>
</feature>
<feature type="binding site" evidence="13">
    <location>
        <position position="290"/>
    </location>
    <ligand>
        <name>Zn(2+)</name>
        <dbReference type="ChEBI" id="CHEBI:29105"/>
        <label>1</label>
    </ligand>
</feature>
<keyword evidence="5 15" id="KW-0732">Signal</keyword>
<evidence type="ECO:0000256" key="6">
    <source>
        <dbReference type="ARBA" id="ARBA00022801"/>
    </source>
</evidence>
<evidence type="ECO:0000256" key="11">
    <source>
        <dbReference type="ARBA" id="ARBA00047268"/>
    </source>
</evidence>
<feature type="binding site" evidence="13">
    <location>
        <position position="432"/>
    </location>
    <ligand>
        <name>Zn(2+)</name>
        <dbReference type="ChEBI" id="CHEBI:29105"/>
        <label>2</label>
    </ligand>
</feature>
<feature type="binding site" evidence="13">
    <location>
        <position position="218"/>
    </location>
    <ligand>
        <name>Zn(2+)</name>
        <dbReference type="ChEBI" id="CHEBI:29105"/>
        <label>1</label>
    </ligand>
</feature>
<feature type="binding site" evidence="13">
    <location>
        <position position="216"/>
    </location>
    <ligand>
        <name>Zn(2+)</name>
        <dbReference type="ChEBI" id="CHEBI:29105"/>
        <label>1</label>
    </ligand>
</feature>
<reference evidence="17 18" key="1">
    <citation type="journal article" date="2023" name="Sci. Data">
        <title>Genome assembly of the Korean intertidal mud-creeper Batillaria attramentaria.</title>
        <authorList>
            <person name="Patra A.K."/>
            <person name="Ho P.T."/>
            <person name="Jun S."/>
            <person name="Lee S.J."/>
            <person name="Kim Y."/>
            <person name="Won Y.J."/>
        </authorList>
    </citation>
    <scope>NUCLEOTIDE SEQUENCE [LARGE SCALE GENOMIC DNA]</scope>
    <source>
        <strain evidence="17">Wonlab-2016</strain>
    </source>
</reference>
<accession>A0ABD0JNR9</accession>
<evidence type="ECO:0000313" key="18">
    <source>
        <dbReference type="Proteomes" id="UP001519460"/>
    </source>
</evidence>
<keyword evidence="6 12" id="KW-0378">Hydrolase</keyword>
<dbReference type="Proteomes" id="UP001519460">
    <property type="component" value="Unassembled WGS sequence"/>
</dbReference>
<comment type="cofactor">
    <cofactor evidence="13">
        <name>Zn(2+)</name>
        <dbReference type="ChEBI" id="CHEBI:29105"/>
    </cofactor>
    <text evidence="13">Binds 2 Zn(2+) ions per subunit.</text>
</comment>
<dbReference type="InterPro" id="IPR004843">
    <property type="entry name" value="Calcineurin-like_PHP"/>
</dbReference>
<dbReference type="InterPro" id="IPR008139">
    <property type="entry name" value="SaposinB_dom"/>
</dbReference>
<evidence type="ECO:0000256" key="15">
    <source>
        <dbReference type="SAM" id="SignalP"/>
    </source>
</evidence>
<dbReference type="AlphaFoldDB" id="A0ABD0JNR9"/>
<keyword evidence="8 14" id="KW-1015">Disulfide bond</keyword>
<keyword evidence="18" id="KW-1185">Reference proteome</keyword>
<dbReference type="PANTHER" id="PTHR10340">
    <property type="entry name" value="SPHINGOMYELIN PHOSPHODIESTERASE"/>
    <property type="match status" value="1"/>
</dbReference>
<sequence length="584" mass="66651">MWKCRVFFAFLLMLLLAVTSTTHSQSNRGEHAERSQAKMVGRFDDNIEKSSLTRNAENGVKTAERNSSKLQELTSEFPQKKISIQARSREGLSSKLTCDACKLIVGRLQDLVRQQKTTEEIIKVAKDICKVYKIEDDRICDLIVPLYAEVVLPILRGTVLDPDELCGMVLGKACATPFYPGVMWNITMSDTPKPPVKPRVLPKPGSPTVRVLQLTDIHLDIEYRAGADAECGEPLCCRAFDANPAPNKSREAGKWGDFRGCDTPWNTLEMLFQHLADIKDQFDYVIFTGDIPAHDVWNQTRTAQLSNLERFAGLFRKYLPEKPVYVTMGNHESVPCDRGGFYTFSPFPGFRIVSLNSNYGASANWWLILNATDPQEQLQWFVDVMQAAEDNGEKVMLLSHHEPGGLMKAFSWNYYRVINRYENTIIGQFHGHTHKDELEVFYDLQNRSRAVSVSYIGGSITTFSNTNPAYRIYTMDGNYPGSSWEVLDYTHYYLDLTGANKGQVASWQKEYSPKEAYQMKNLFPEEWDHLIYRMKANDTLFQMYNTFYYKSAGTSPCTDWTCKRNMLCNIKQARADDAEICNDL</sequence>
<feature type="binding site" evidence="13">
    <location>
        <position position="330"/>
    </location>
    <ligand>
        <name>Zn(2+)</name>
        <dbReference type="ChEBI" id="CHEBI:29105"/>
        <label>2</label>
    </ligand>
</feature>
<dbReference type="Pfam" id="PF00149">
    <property type="entry name" value="Metallophos"/>
    <property type="match status" value="1"/>
</dbReference>
<evidence type="ECO:0000259" key="16">
    <source>
        <dbReference type="PROSITE" id="PS50015"/>
    </source>
</evidence>
<evidence type="ECO:0000256" key="2">
    <source>
        <dbReference type="ARBA" id="ARBA00008234"/>
    </source>
</evidence>
<dbReference type="PANTHER" id="PTHR10340:SF34">
    <property type="entry name" value="SPHINGOMYELIN PHOSPHODIESTERASE"/>
    <property type="match status" value="1"/>
</dbReference>
<feature type="disulfide bond" evidence="14">
    <location>
        <begin position="98"/>
        <end position="174"/>
    </location>
</feature>
<dbReference type="InterPro" id="IPR011001">
    <property type="entry name" value="Saposin-like"/>
</dbReference>
<evidence type="ECO:0000256" key="7">
    <source>
        <dbReference type="ARBA" id="ARBA00022833"/>
    </source>
</evidence>
<dbReference type="PIRSF" id="PIRSF000948">
    <property type="entry name" value="Sphingomy_PDE"/>
    <property type="match status" value="1"/>
</dbReference>
<feature type="chain" id="PRO_5044748465" description="Sphingomyelin phosphodiesterase" evidence="15">
    <location>
        <begin position="25"/>
        <end position="584"/>
    </location>
</feature>
<dbReference type="CDD" id="cd00842">
    <property type="entry name" value="MPP_ASMase"/>
    <property type="match status" value="1"/>
</dbReference>
<evidence type="ECO:0000256" key="13">
    <source>
        <dbReference type="PIRSR" id="PIRSR000948-1"/>
    </source>
</evidence>
<comment type="caution">
    <text evidence="17">The sequence shown here is derived from an EMBL/GenBank/DDBJ whole genome shotgun (WGS) entry which is preliminary data.</text>
</comment>
<dbReference type="SMART" id="SM00741">
    <property type="entry name" value="SapB"/>
    <property type="match status" value="1"/>
</dbReference>
<evidence type="ECO:0000256" key="5">
    <source>
        <dbReference type="ARBA" id="ARBA00022729"/>
    </source>
</evidence>
<dbReference type="InterPro" id="IPR045473">
    <property type="entry name" value="ASM_C"/>
</dbReference>
<dbReference type="Pfam" id="PF19272">
    <property type="entry name" value="ASMase_C"/>
    <property type="match status" value="1"/>
</dbReference>
<feature type="domain" description="Saposin B-type" evidence="16">
    <location>
        <begin position="94"/>
        <end position="178"/>
    </location>
</feature>
<evidence type="ECO:0000256" key="10">
    <source>
        <dbReference type="ARBA" id="ARBA00023295"/>
    </source>
</evidence>
<dbReference type="SUPFAM" id="SSF47862">
    <property type="entry name" value="Saposin"/>
    <property type="match status" value="1"/>
</dbReference>
<evidence type="ECO:0000256" key="12">
    <source>
        <dbReference type="PIRNR" id="PIRNR000948"/>
    </source>
</evidence>
<keyword evidence="9" id="KW-0325">Glycoprotein</keyword>
<dbReference type="Pfam" id="PF05184">
    <property type="entry name" value="SapB_1"/>
    <property type="match status" value="1"/>
</dbReference>
<dbReference type="GO" id="GO:0016798">
    <property type="term" value="F:hydrolase activity, acting on glycosyl bonds"/>
    <property type="evidence" value="ECO:0007669"/>
    <property type="project" value="UniProtKB-KW"/>
</dbReference>
<dbReference type="SUPFAM" id="SSF56300">
    <property type="entry name" value="Metallo-dependent phosphatases"/>
    <property type="match status" value="1"/>
</dbReference>
<dbReference type="GO" id="GO:0005576">
    <property type="term" value="C:extracellular region"/>
    <property type="evidence" value="ECO:0007669"/>
    <property type="project" value="UniProtKB-SubCell"/>
</dbReference>
<dbReference type="GO" id="GO:0004767">
    <property type="term" value="F:sphingomyelin phosphodiesterase activity"/>
    <property type="evidence" value="ECO:0007669"/>
    <property type="project" value="UniProtKB-UniRule"/>
</dbReference>
<evidence type="ECO:0000313" key="17">
    <source>
        <dbReference type="EMBL" id="KAK7476424.1"/>
    </source>
</evidence>
<comment type="subcellular location">
    <subcellularLocation>
        <location evidence="1">Secreted</location>
    </subcellularLocation>
</comment>
<feature type="disulfide bond" evidence="14">
    <location>
        <begin position="231"/>
        <end position="236"/>
    </location>
</feature>
<feature type="binding site" evidence="13">
    <location>
        <position position="400"/>
    </location>
    <ligand>
        <name>Zn(2+)</name>
        <dbReference type="ChEBI" id="CHEBI:29105"/>
        <label>2</label>
    </ligand>
</feature>
<dbReference type="InterPro" id="IPR007856">
    <property type="entry name" value="SapB_1"/>
</dbReference>
<organism evidence="17 18">
    <name type="scientific">Batillaria attramentaria</name>
    <dbReference type="NCBI Taxonomy" id="370345"/>
    <lineage>
        <taxon>Eukaryota</taxon>
        <taxon>Metazoa</taxon>
        <taxon>Spiralia</taxon>
        <taxon>Lophotrochozoa</taxon>
        <taxon>Mollusca</taxon>
        <taxon>Gastropoda</taxon>
        <taxon>Caenogastropoda</taxon>
        <taxon>Sorbeoconcha</taxon>
        <taxon>Cerithioidea</taxon>
        <taxon>Batillariidae</taxon>
        <taxon>Batillaria</taxon>
    </lineage>
</organism>
<feature type="signal peptide" evidence="15">
    <location>
        <begin position="1"/>
        <end position="24"/>
    </location>
</feature>
<protein>
    <recommendedName>
        <fullName evidence="12">Sphingomyelin phosphodiesterase</fullName>
    </recommendedName>
</protein>
<evidence type="ECO:0000256" key="1">
    <source>
        <dbReference type="ARBA" id="ARBA00004613"/>
    </source>
</evidence>
<dbReference type="GO" id="GO:0016020">
    <property type="term" value="C:membrane"/>
    <property type="evidence" value="ECO:0007669"/>
    <property type="project" value="GOC"/>
</dbReference>
<evidence type="ECO:0000256" key="8">
    <source>
        <dbReference type="ARBA" id="ARBA00023157"/>
    </source>
</evidence>
<feature type="binding site" evidence="13">
    <location>
        <position position="434"/>
    </location>
    <ligand>
        <name>Zn(2+)</name>
        <dbReference type="ChEBI" id="CHEBI:29105"/>
        <label>1</label>
    </ligand>
</feature>
<dbReference type="GO" id="GO:0006685">
    <property type="term" value="P:sphingomyelin catabolic process"/>
    <property type="evidence" value="ECO:0007669"/>
    <property type="project" value="UniProtKB-UniRule"/>
</dbReference>
<dbReference type="Gene3D" id="1.10.225.10">
    <property type="entry name" value="Saposin-like"/>
    <property type="match status" value="1"/>
</dbReference>
<keyword evidence="10 12" id="KW-0326">Glycosidase</keyword>
<comment type="similarity">
    <text evidence="2 12">Belongs to the acid sphingomyelinase family.</text>
</comment>
<comment type="function">
    <text evidence="12">Converts sphingomyelin to ceramide.</text>
</comment>
<feature type="binding site" evidence="13">
    <location>
        <position position="290"/>
    </location>
    <ligand>
        <name>Zn(2+)</name>
        <dbReference type="ChEBI" id="CHEBI:29105"/>
        <label>2</label>
    </ligand>
</feature>
<dbReference type="GO" id="GO:0046872">
    <property type="term" value="F:metal ion binding"/>
    <property type="evidence" value="ECO:0007669"/>
    <property type="project" value="UniProtKB-KW"/>
</dbReference>
<dbReference type="InterPro" id="IPR041805">
    <property type="entry name" value="ASMase/PPN1_MPP"/>
</dbReference>
<comment type="catalytic activity">
    <reaction evidence="11">
        <text>a sphingomyelin + H2O = phosphocholine + an N-acylsphing-4-enine + H(+)</text>
        <dbReference type="Rhea" id="RHEA:19253"/>
        <dbReference type="ChEBI" id="CHEBI:15377"/>
        <dbReference type="ChEBI" id="CHEBI:15378"/>
        <dbReference type="ChEBI" id="CHEBI:17636"/>
        <dbReference type="ChEBI" id="CHEBI:52639"/>
        <dbReference type="ChEBI" id="CHEBI:295975"/>
        <dbReference type="EC" id="3.1.4.12"/>
    </reaction>
    <physiologicalReaction direction="left-to-right" evidence="11">
        <dbReference type="Rhea" id="RHEA:19254"/>
    </physiologicalReaction>
</comment>